<keyword evidence="3" id="KW-1185">Reference proteome</keyword>
<evidence type="ECO:0000313" key="2">
    <source>
        <dbReference type="EMBL" id="GFS44786.1"/>
    </source>
</evidence>
<proteinExistence type="predicted"/>
<dbReference type="GO" id="GO:0030276">
    <property type="term" value="F:clathrin binding"/>
    <property type="evidence" value="ECO:0007669"/>
    <property type="project" value="TreeGrafter"/>
</dbReference>
<dbReference type="OrthoDB" id="67700at2759"/>
<reference evidence="2" key="1">
    <citation type="submission" date="2020-08" db="EMBL/GenBank/DDBJ databases">
        <title>Multicomponent nature underlies the extraordinary mechanical properties of spider dragline silk.</title>
        <authorList>
            <person name="Kono N."/>
            <person name="Nakamura H."/>
            <person name="Mori M."/>
            <person name="Yoshida Y."/>
            <person name="Ohtoshi R."/>
            <person name="Malay A.D."/>
            <person name="Moran D.A.P."/>
            <person name="Tomita M."/>
            <person name="Numata K."/>
            <person name="Arakawa K."/>
        </authorList>
    </citation>
    <scope>NUCLEOTIDE SEQUENCE</scope>
</reference>
<gene>
    <name evidence="2" type="primary">SYT12</name>
    <name evidence="2" type="ORF">NPIL_566371</name>
</gene>
<feature type="domain" description="C2" evidence="1">
    <location>
        <begin position="207"/>
        <end position="342"/>
    </location>
</feature>
<dbReference type="Pfam" id="PF00168">
    <property type="entry name" value="C2"/>
    <property type="match status" value="2"/>
</dbReference>
<dbReference type="AlphaFoldDB" id="A0A8X6JMR5"/>
<dbReference type="GO" id="GO:0000149">
    <property type="term" value="F:SNARE binding"/>
    <property type="evidence" value="ECO:0007669"/>
    <property type="project" value="TreeGrafter"/>
</dbReference>
<comment type="caution">
    <text evidence="2">The sequence shown here is derived from an EMBL/GenBank/DDBJ whole genome shotgun (WGS) entry which is preliminary data.</text>
</comment>
<dbReference type="GO" id="GO:0098793">
    <property type="term" value="C:presynapse"/>
    <property type="evidence" value="ECO:0007669"/>
    <property type="project" value="GOC"/>
</dbReference>
<organism evidence="2 3">
    <name type="scientific">Nephila pilipes</name>
    <name type="common">Giant wood spider</name>
    <name type="synonym">Nephila maculata</name>
    <dbReference type="NCBI Taxonomy" id="299642"/>
    <lineage>
        <taxon>Eukaryota</taxon>
        <taxon>Metazoa</taxon>
        <taxon>Ecdysozoa</taxon>
        <taxon>Arthropoda</taxon>
        <taxon>Chelicerata</taxon>
        <taxon>Arachnida</taxon>
        <taxon>Araneae</taxon>
        <taxon>Araneomorphae</taxon>
        <taxon>Entelegynae</taxon>
        <taxon>Araneoidea</taxon>
        <taxon>Nephilidae</taxon>
        <taxon>Nephila</taxon>
    </lineage>
</organism>
<dbReference type="GO" id="GO:0005886">
    <property type="term" value="C:plasma membrane"/>
    <property type="evidence" value="ECO:0007669"/>
    <property type="project" value="TreeGrafter"/>
</dbReference>
<dbReference type="PROSITE" id="PS50004">
    <property type="entry name" value="C2"/>
    <property type="match status" value="2"/>
</dbReference>
<dbReference type="Gene3D" id="2.60.40.150">
    <property type="entry name" value="C2 domain"/>
    <property type="match status" value="2"/>
</dbReference>
<protein>
    <submittedName>
        <fullName evidence="2">Synaptotagmin-12</fullName>
    </submittedName>
</protein>
<name>A0A8X6JMR5_NEPPI</name>
<dbReference type="GO" id="GO:0070382">
    <property type="term" value="C:exocytic vesicle"/>
    <property type="evidence" value="ECO:0007669"/>
    <property type="project" value="TreeGrafter"/>
</dbReference>
<sequence length="350" mass="39119">MKTQDIRQNATAPCVCWLTYSETHSGVLKTIVSFSPPKGSPLDVLEKSNTPTLKRAISCDSIMSNSSVAAEALESPHHCGEIELGLEYDTETEDLIVIINRARDLVGPIPNSIVDSYIKVFLLPDRSTNMQTRIQRKSNNPVFKERFLFGVDEADISHRSLLCTVFTCDKYTNSMLGESEIKLSDVDLSQPYMGWFPIVDSNQGPAELGDVMFSLSYLPTAERLTVVIVKGRNLRWDKSASSTEFNPFVKVYLLQNGNKFAKKKTSVKKNERDPNFNEAMIFSVPSNALQNMQLRISVADAQSSGKSPPVGHVFVGPYCKGKSLSHWNQMMSSLRKPVAMWHPLRKTADF</sequence>
<dbReference type="GO" id="GO:0001786">
    <property type="term" value="F:phosphatidylserine binding"/>
    <property type="evidence" value="ECO:0007669"/>
    <property type="project" value="TreeGrafter"/>
</dbReference>
<evidence type="ECO:0000313" key="3">
    <source>
        <dbReference type="Proteomes" id="UP000887013"/>
    </source>
</evidence>
<dbReference type="Proteomes" id="UP000887013">
    <property type="component" value="Unassembled WGS sequence"/>
</dbReference>
<dbReference type="GO" id="GO:0048488">
    <property type="term" value="P:synaptic vesicle endocytosis"/>
    <property type="evidence" value="ECO:0007669"/>
    <property type="project" value="TreeGrafter"/>
</dbReference>
<dbReference type="GO" id="GO:0005509">
    <property type="term" value="F:calcium ion binding"/>
    <property type="evidence" value="ECO:0007669"/>
    <property type="project" value="TreeGrafter"/>
</dbReference>
<dbReference type="GO" id="GO:0005544">
    <property type="term" value="F:calcium-dependent phospholipid binding"/>
    <property type="evidence" value="ECO:0007669"/>
    <property type="project" value="TreeGrafter"/>
</dbReference>
<accession>A0A8X6JMR5</accession>
<dbReference type="InterPro" id="IPR035892">
    <property type="entry name" value="C2_domain_sf"/>
</dbReference>
<dbReference type="InterPro" id="IPR000008">
    <property type="entry name" value="C2_dom"/>
</dbReference>
<dbReference type="EMBL" id="BMAW01044454">
    <property type="protein sequence ID" value="GFS44786.1"/>
    <property type="molecule type" value="Genomic_DNA"/>
</dbReference>
<dbReference type="SUPFAM" id="SSF49562">
    <property type="entry name" value="C2 domain (Calcium/lipid-binding domain, CaLB)"/>
    <property type="match status" value="2"/>
</dbReference>
<evidence type="ECO:0000259" key="1">
    <source>
        <dbReference type="PROSITE" id="PS50004"/>
    </source>
</evidence>
<feature type="domain" description="C2" evidence="1">
    <location>
        <begin position="78"/>
        <end position="196"/>
    </location>
</feature>
<dbReference type="PANTHER" id="PTHR10024">
    <property type="entry name" value="SYNAPTOTAGMIN"/>
    <property type="match status" value="1"/>
</dbReference>
<dbReference type="GO" id="GO:0048791">
    <property type="term" value="P:calcium ion-regulated exocytosis of neurotransmitter"/>
    <property type="evidence" value="ECO:0007669"/>
    <property type="project" value="TreeGrafter"/>
</dbReference>
<dbReference type="SMART" id="SM00239">
    <property type="entry name" value="C2"/>
    <property type="match status" value="2"/>
</dbReference>
<dbReference type="PANTHER" id="PTHR10024:SF252">
    <property type="entry name" value="SYNAPTOTAGMIN-12"/>
    <property type="match status" value="1"/>
</dbReference>